<gene>
    <name evidence="2" type="ORF">AMC99_01667</name>
</gene>
<dbReference type="Proteomes" id="UP000057938">
    <property type="component" value="Chromosome"/>
</dbReference>
<keyword evidence="3" id="KW-1185">Reference proteome</keyword>
<evidence type="ECO:0000313" key="3">
    <source>
        <dbReference type="Proteomes" id="UP000057938"/>
    </source>
</evidence>
<dbReference type="STRING" id="361183.AMC99_01667"/>
<sequence length="116" mass="12221">MKLVSLLAIVAATTLCMTSHASASDGVSAPPTKRSIYESIELGFKLCSKQIIGQGHLAPEHAAMLKDMGVSLLEEVPADVAQNTGPLFLKDPIYAQINTDAAGVFIVTSRGHIACR</sequence>
<dbReference type="AlphaFoldDB" id="A0A0M4MU54"/>
<dbReference type="PATRIC" id="fig|361183.4.peg.1639"/>
<dbReference type="RefSeq" id="WP_061925234.1">
    <property type="nucleotide sequence ID" value="NZ_CP012669.1"/>
</dbReference>
<feature type="signal peptide" evidence="1">
    <location>
        <begin position="1"/>
        <end position="23"/>
    </location>
</feature>
<accession>A0A0M4MU54</accession>
<keyword evidence="1" id="KW-0732">Signal</keyword>
<dbReference type="EMBL" id="CP012669">
    <property type="protein sequence ID" value="ALE16958.1"/>
    <property type="molecule type" value="Genomic_DNA"/>
</dbReference>
<feature type="chain" id="PRO_5005798823" evidence="1">
    <location>
        <begin position="24"/>
        <end position="116"/>
    </location>
</feature>
<dbReference type="KEGG" id="aep:AMC99_01667"/>
<evidence type="ECO:0000313" key="2">
    <source>
        <dbReference type="EMBL" id="ALE16958.1"/>
    </source>
</evidence>
<name>A0A0M4MU54_9SPHN</name>
<proteinExistence type="predicted"/>
<evidence type="ECO:0000256" key="1">
    <source>
        <dbReference type="SAM" id="SignalP"/>
    </source>
</evidence>
<reference evidence="2 3" key="1">
    <citation type="submission" date="2015-09" db="EMBL/GenBank/DDBJ databases">
        <title>Complete genome sequence of a benzo[a]pyrene-degrading bacterium Altererythrobacter epoxidivorans CGMCC 1.7731T.</title>
        <authorList>
            <person name="Li Z."/>
            <person name="Cheng H."/>
            <person name="Huo Y."/>
            <person name="Xu X."/>
        </authorList>
    </citation>
    <scope>NUCLEOTIDE SEQUENCE [LARGE SCALE GENOMIC DNA]</scope>
    <source>
        <strain evidence="2 3">CGMCC 1.7731</strain>
    </source>
</reference>
<protein>
    <submittedName>
        <fullName evidence="2">Uncharacterized protein</fullName>
    </submittedName>
</protein>
<organism evidence="2 3">
    <name type="scientific">Altererythrobacter epoxidivorans</name>
    <dbReference type="NCBI Taxonomy" id="361183"/>
    <lineage>
        <taxon>Bacteria</taxon>
        <taxon>Pseudomonadati</taxon>
        <taxon>Pseudomonadota</taxon>
        <taxon>Alphaproteobacteria</taxon>
        <taxon>Sphingomonadales</taxon>
        <taxon>Erythrobacteraceae</taxon>
        <taxon>Altererythrobacter</taxon>
    </lineage>
</organism>